<accession>A0A0F9RP22</accession>
<comment type="caution">
    <text evidence="1">The sequence shown here is derived from an EMBL/GenBank/DDBJ whole genome shotgun (WGS) entry which is preliminary data.</text>
</comment>
<proteinExistence type="predicted"/>
<organism evidence="1">
    <name type="scientific">marine sediment metagenome</name>
    <dbReference type="NCBI Taxonomy" id="412755"/>
    <lineage>
        <taxon>unclassified sequences</taxon>
        <taxon>metagenomes</taxon>
        <taxon>ecological metagenomes</taxon>
    </lineage>
</organism>
<gene>
    <name evidence="1" type="ORF">LCGC14_0621290</name>
</gene>
<dbReference type="EMBL" id="LAZR01001057">
    <property type="protein sequence ID" value="KKN51587.1"/>
    <property type="molecule type" value="Genomic_DNA"/>
</dbReference>
<protein>
    <submittedName>
        <fullName evidence="1">Uncharacterized protein</fullName>
    </submittedName>
</protein>
<dbReference type="AlphaFoldDB" id="A0A0F9RP22"/>
<evidence type="ECO:0000313" key="1">
    <source>
        <dbReference type="EMBL" id="KKN51587.1"/>
    </source>
</evidence>
<reference evidence="1" key="1">
    <citation type="journal article" date="2015" name="Nature">
        <title>Complex archaea that bridge the gap between prokaryotes and eukaryotes.</title>
        <authorList>
            <person name="Spang A."/>
            <person name="Saw J.H."/>
            <person name="Jorgensen S.L."/>
            <person name="Zaremba-Niedzwiedzka K."/>
            <person name="Martijn J."/>
            <person name="Lind A.E."/>
            <person name="van Eijk R."/>
            <person name="Schleper C."/>
            <person name="Guy L."/>
            <person name="Ettema T.J."/>
        </authorList>
    </citation>
    <scope>NUCLEOTIDE SEQUENCE</scope>
</reference>
<sequence length="55" mass="6770">MEHLERIQTMIDEGKTYDEIVEAFAAEDPEKNIDMLRTQIRYWYDRFSKIENEEE</sequence>
<name>A0A0F9RP22_9ZZZZ</name>